<gene>
    <name evidence="1" type="ORF">DILT_LOCUS1208</name>
</gene>
<name>A0A3P6QAV7_DIBLA</name>
<sequence length="81" mass="9275">MLDVLQKAFNEPRCPLQFPDDTPEVIKEIAEKCLKQDPVNRPSCDDIIEELSKLPSRNVRQLNDDVTVINSSSFVFKVSRN</sequence>
<dbReference type="EMBL" id="UYRU01007441">
    <property type="protein sequence ID" value="VDK41130.1"/>
    <property type="molecule type" value="Genomic_DNA"/>
</dbReference>
<dbReference type="AlphaFoldDB" id="A0A3P6QAV7"/>
<accession>A0A3P6QAV7</accession>
<dbReference type="SUPFAM" id="SSF56112">
    <property type="entry name" value="Protein kinase-like (PK-like)"/>
    <property type="match status" value="1"/>
</dbReference>
<proteinExistence type="predicted"/>
<evidence type="ECO:0008006" key="3">
    <source>
        <dbReference type="Google" id="ProtNLM"/>
    </source>
</evidence>
<dbReference type="OrthoDB" id="10261027at2759"/>
<dbReference type="Gene3D" id="1.10.510.10">
    <property type="entry name" value="Transferase(Phosphotransferase) domain 1"/>
    <property type="match status" value="1"/>
</dbReference>
<protein>
    <recommendedName>
        <fullName evidence="3">Serine-threonine/tyrosine-protein kinase catalytic domain-containing protein</fullName>
    </recommendedName>
</protein>
<dbReference type="Proteomes" id="UP000281553">
    <property type="component" value="Unassembled WGS sequence"/>
</dbReference>
<dbReference type="InterPro" id="IPR011009">
    <property type="entry name" value="Kinase-like_dom_sf"/>
</dbReference>
<organism evidence="1 2">
    <name type="scientific">Dibothriocephalus latus</name>
    <name type="common">Fish tapeworm</name>
    <name type="synonym">Diphyllobothrium latum</name>
    <dbReference type="NCBI Taxonomy" id="60516"/>
    <lineage>
        <taxon>Eukaryota</taxon>
        <taxon>Metazoa</taxon>
        <taxon>Spiralia</taxon>
        <taxon>Lophotrochozoa</taxon>
        <taxon>Platyhelminthes</taxon>
        <taxon>Cestoda</taxon>
        <taxon>Eucestoda</taxon>
        <taxon>Diphyllobothriidea</taxon>
        <taxon>Diphyllobothriidae</taxon>
        <taxon>Dibothriocephalus</taxon>
    </lineage>
</organism>
<keyword evidence="2" id="KW-1185">Reference proteome</keyword>
<reference evidence="1 2" key="1">
    <citation type="submission" date="2018-11" db="EMBL/GenBank/DDBJ databases">
        <authorList>
            <consortium name="Pathogen Informatics"/>
        </authorList>
    </citation>
    <scope>NUCLEOTIDE SEQUENCE [LARGE SCALE GENOMIC DNA]</scope>
</reference>
<evidence type="ECO:0000313" key="2">
    <source>
        <dbReference type="Proteomes" id="UP000281553"/>
    </source>
</evidence>
<evidence type="ECO:0000313" key="1">
    <source>
        <dbReference type="EMBL" id="VDK41130.1"/>
    </source>
</evidence>